<dbReference type="PANTHER" id="PTHR43711:SF1">
    <property type="entry name" value="HISTIDINE KINASE 1"/>
    <property type="match status" value="1"/>
</dbReference>
<evidence type="ECO:0000256" key="4">
    <source>
        <dbReference type="ARBA" id="ARBA00022777"/>
    </source>
</evidence>
<feature type="non-terminal residue" evidence="7">
    <location>
        <position position="1"/>
    </location>
</feature>
<dbReference type="EC" id="2.7.13.3" evidence="2"/>
<keyword evidence="5" id="KW-0902">Two-component regulatory system</keyword>
<dbReference type="EMBL" id="JBHUOX010000087">
    <property type="protein sequence ID" value="MFD3004053.1"/>
    <property type="molecule type" value="Genomic_DNA"/>
</dbReference>
<dbReference type="Gene3D" id="3.30.565.10">
    <property type="entry name" value="Histidine kinase-like ATPase, C-terminal domain"/>
    <property type="match status" value="1"/>
</dbReference>
<protein>
    <recommendedName>
        <fullName evidence="2">histidine kinase</fullName>
        <ecNumber evidence="2">2.7.13.3</ecNumber>
    </recommendedName>
</protein>
<keyword evidence="4 7" id="KW-0418">Kinase</keyword>
<evidence type="ECO:0000313" key="7">
    <source>
        <dbReference type="EMBL" id="MFD3004053.1"/>
    </source>
</evidence>
<dbReference type="PRINTS" id="PR00344">
    <property type="entry name" value="BCTRLSENSOR"/>
</dbReference>
<dbReference type="InterPro" id="IPR036890">
    <property type="entry name" value="HATPase_C_sf"/>
</dbReference>
<dbReference type="InterPro" id="IPR050736">
    <property type="entry name" value="Sensor_HK_Regulatory"/>
</dbReference>
<evidence type="ECO:0000256" key="3">
    <source>
        <dbReference type="ARBA" id="ARBA00022679"/>
    </source>
</evidence>
<sequence length="73" mass="8073">GMGISERNQEQIFKKYERINHDVEGQGIGLFLAKKIVDATGGDIKVESKLGQGSTFTIYFKAESPSLNQANIR</sequence>
<accession>A0ABW6C976</accession>
<dbReference type="PANTHER" id="PTHR43711">
    <property type="entry name" value="TWO-COMPONENT HISTIDINE KINASE"/>
    <property type="match status" value="1"/>
</dbReference>
<dbReference type="RefSeq" id="WP_377492624.1">
    <property type="nucleotide sequence ID" value="NZ_JBHUOX010000087.1"/>
</dbReference>
<keyword evidence="8" id="KW-1185">Reference proteome</keyword>
<dbReference type="PROSITE" id="PS50109">
    <property type="entry name" value="HIS_KIN"/>
    <property type="match status" value="1"/>
</dbReference>
<gene>
    <name evidence="7" type="ORF">ACFS7Z_27125</name>
</gene>
<keyword evidence="3" id="KW-0808">Transferase</keyword>
<proteinExistence type="predicted"/>
<evidence type="ECO:0000256" key="1">
    <source>
        <dbReference type="ARBA" id="ARBA00000085"/>
    </source>
</evidence>
<comment type="catalytic activity">
    <reaction evidence="1">
        <text>ATP + protein L-histidine = ADP + protein N-phospho-L-histidine.</text>
        <dbReference type="EC" id="2.7.13.3"/>
    </reaction>
</comment>
<dbReference type="InterPro" id="IPR004358">
    <property type="entry name" value="Sig_transdc_His_kin-like_C"/>
</dbReference>
<dbReference type="GO" id="GO:0016301">
    <property type="term" value="F:kinase activity"/>
    <property type="evidence" value="ECO:0007669"/>
    <property type="project" value="UniProtKB-KW"/>
</dbReference>
<dbReference type="Pfam" id="PF02518">
    <property type="entry name" value="HATPase_c"/>
    <property type="match status" value="1"/>
</dbReference>
<comment type="caution">
    <text evidence="7">The sequence shown here is derived from an EMBL/GenBank/DDBJ whole genome shotgun (WGS) entry which is preliminary data.</text>
</comment>
<feature type="domain" description="Histidine kinase" evidence="6">
    <location>
        <begin position="1"/>
        <end position="64"/>
    </location>
</feature>
<organism evidence="7 8">
    <name type="scientific">Pontibacter toksunensis</name>
    <dbReference type="NCBI Taxonomy" id="1332631"/>
    <lineage>
        <taxon>Bacteria</taxon>
        <taxon>Pseudomonadati</taxon>
        <taxon>Bacteroidota</taxon>
        <taxon>Cytophagia</taxon>
        <taxon>Cytophagales</taxon>
        <taxon>Hymenobacteraceae</taxon>
        <taxon>Pontibacter</taxon>
    </lineage>
</organism>
<dbReference type="Proteomes" id="UP001597641">
    <property type="component" value="Unassembled WGS sequence"/>
</dbReference>
<reference evidence="8" key="1">
    <citation type="journal article" date="2019" name="Int. J. Syst. Evol. Microbiol.">
        <title>The Global Catalogue of Microorganisms (GCM) 10K type strain sequencing project: providing services to taxonomists for standard genome sequencing and annotation.</title>
        <authorList>
            <consortium name="The Broad Institute Genomics Platform"/>
            <consortium name="The Broad Institute Genome Sequencing Center for Infectious Disease"/>
            <person name="Wu L."/>
            <person name="Ma J."/>
        </authorList>
    </citation>
    <scope>NUCLEOTIDE SEQUENCE [LARGE SCALE GENOMIC DNA]</scope>
    <source>
        <strain evidence="8">KCTC 23984</strain>
    </source>
</reference>
<dbReference type="InterPro" id="IPR003594">
    <property type="entry name" value="HATPase_dom"/>
</dbReference>
<evidence type="ECO:0000256" key="2">
    <source>
        <dbReference type="ARBA" id="ARBA00012438"/>
    </source>
</evidence>
<evidence type="ECO:0000259" key="6">
    <source>
        <dbReference type="PROSITE" id="PS50109"/>
    </source>
</evidence>
<name>A0ABW6C976_9BACT</name>
<dbReference type="SUPFAM" id="SSF55874">
    <property type="entry name" value="ATPase domain of HSP90 chaperone/DNA topoisomerase II/histidine kinase"/>
    <property type="match status" value="1"/>
</dbReference>
<evidence type="ECO:0000313" key="8">
    <source>
        <dbReference type="Proteomes" id="UP001597641"/>
    </source>
</evidence>
<evidence type="ECO:0000256" key="5">
    <source>
        <dbReference type="ARBA" id="ARBA00023012"/>
    </source>
</evidence>
<dbReference type="InterPro" id="IPR005467">
    <property type="entry name" value="His_kinase_dom"/>
</dbReference>